<feature type="binding site" evidence="8">
    <location>
        <begin position="26"/>
        <end position="31"/>
    </location>
    <ligand>
        <name>ATP</name>
        <dbReference type="ChEBI" id="CHEBI:30616"/>
    </ligand>
</feature>
<organism evidence="10 11">
    <name type="scientific">Koleobacter methoxysyntrophicus</name>
    <dbReference type="NCBI Taxonomy" id="2751313"/>
    <lineage>
        <taxon>Bacteria</taxon>
        <taxon>Bacillati</taxon>
        <taxon>Bacillota</taxon>
        <taxon>Clostridia</taxon>
        <taxon>Koleobacterales</taxon>
        <taxon>Koleobacteraceae</taxon>
        <taxon>Koleobacter</taxon>
    </lineage>
</organism>
<evidence type="ECO:0000259" key="9">
    <source>
        <dbReference type="SMART" id="SM00977"/>
    </source>
</evidence>
<dbReference type="InterPro" id="IPR012795">
    <property type="entry name" value="tRNA_Ile_lys_synt_N"/>
</dbReference>
<dbReference type="Gene3D" id="3.50.40.10">
    <property type="entry name" value="Phenylalanyl-trna Synthetase, Chain B, domain 3"/>
    <property type="match status" value="1"/>
</dbReference>
<evidence type="ECO:0000256" key="7">
    <source>
        <dbReference type="ARBA" id="ARBA00048539"/>
    </source>
</evidence>
<dbReference type="GO" id="GO:0005737">
    <property type="term" value="C:cytoplasm"/>
    <property type="evidence" value="ECO:0007669"/>
    <property type="project" value="UniProtKB-SubCell"/>
</dbReference>
<dbReference type="GO" id="GO:0032267">
    <property type="term" value="F:tRNA(Ile)-lysidine synthase activity"/>
    <property type="evidence" value="ECO:0007669"/>
    <property type="project" value="UniProtKB-EC"/>
</dbReference>
<feature type="domain" description="Lysidine-tRNA(Ile) synthetase C-terminal" evidence="9">
    <location>
        <begin position="386"/>
        <end position="458"/>
    </location>
</feature>
<name>A0A8A0RKP8_9FIRM</name>
<dbReference type="RefSeq" id="WP_206708674.1">
    <property type="nucleotide sequence ID" value="NZ_CP059066.1"/>
</dbReference>
<dbReference type="EMBL" id="CP059066">
    <property type="protein sequence ID" value="QSQ08462.1"/>
    <property type="molecule type" value="Genomic_DNA"/>
</dbReference>
<dbReference type="HAMAP" id="MF_01161">
    <property type="entry name" value="tRNA_Ile_lys_synt"/>
    <property type="match status" value="1"/>
</dbReference>
<evidence type="ECO:0000313" key="11">
    <source>
        <dbReference type="Proteomes" id="UP000662904"/>
    </source>
</evidence>
<keyword evidence="3 8" id="KW-0436">Ligase</keyword>
<evidence type="ECO:0000313" key="10">
    <source>
        <dbReference type="EMBL" id="QSQ08462.1"/>
    </source>
</evidence>
<dbReference type="InterPro" id="IPR020825">
    <property type="entry name" value="Phe-tRNA_synthase-like_B3/B4"/>
</dbReference>
<keyword evidence="11" id="KW-1185">Reference proteome</keyword>
<dbReference type="InterPro" id="IPR011063">
    <property type="entry name" value="TilS/TtcA_N"/>
</dbReference>
<dbReference type="EC" id="6.3.4.19" evidence="8"/>
<comment type="domain">
    <text evidence="8">The N-terminal region contains the highly conserved SGGXDS motif, predicted to be a P-loop motif involved in ATP binding.</text>
</comment>
<dbReference type="InterPro" id="IPR014729">
    <property type="entry name" value="Rossmann-like_a/b/a_fold"/>
</dbReference>
<dbReference type="SUPFAM" id="SSF82829">
    <property type="entry name" value="MesJ substrate recognition domain-like"/>
    <property type="match status" value="1"/>
</dbReference>
<dbReference type="InterPro" id="IPR012796">
    <property type="entry name" value="Lysidine-tRNA-synth_C"/>
</dbReference>
<gene>
    <name evidence="8 10" type="primary">tilS</name>
    <name evidence="10" type="ORF">H0A61_00784</name>
</gene>
<evidence type="ECO:0000256" key="6">
    <source>
        <dbReference type="ARBA" id="ARBA00022840"/>
    </source>
</evidence>
<sequence>MINRVLDTIKEYKMIQKGDKVIIGVSGGPDSVCLLHILDSLKEELDITLYIAHIEHGFRGQASKEDARFVEELGRKMGIEVFSTSVDVPEFIKKSGLSPEDAARKVRYDFYEEVMRKVRGNKVALGHNLDDQVETLIMRFLRGTGPKGLGGISPVRDRIYIRPLLEVRRDEIIRFLNENNMEYRIDETNLKDVYHRNRIRLKLIPLLEREYNPNLKNTLSRMAYIFREDSRYLEGVAEKYYLETARYEPEGILIKYDKFKDLPFSIKTRILLKGIEEVRGSTKDIGFIHILEVVRLADAGAVSSRLVLPGEFIIEKGYEGIYITKRGGIPREFPDYQYTLNIPGRCFVPELGVDFVCDVIPRNELKQIRRNPFIGQFDFDKIKETLIIRNRRPGDRFKPLGLKGIKKLKDFFIDEKVPVYLRNKVPLVVSGEDIIWVVGYRINHDYKIADSTKKILTIKRLKGEG</sequence>
<keyword evidence="6 8" id="KW-0067">ATP-binding</keyword>
<dbReference type="Pfam" id="PF01171">
    <property type="entry name" value="ATP_bind_3"/>
    <property type="match status" value="1"/>
</dbReference>
<dbReference type="NCBIfam" id="TIGR02432">
    <property type="entry name" value="lysidine_TilS_N"/>
    <property type="match status" value="1"/>
</dbReference>
<protein>
    <recommendedName>
        <fullName evidence="8">tRNA(Ile)-lysidine synthase</fullName>
        <ecNumber evidence="8">6.3.4.19</ecNumber>
    </recommendedName>
    <alternativeName>
        <fullName evidence="8">tRNA(Ile)-2-lysyl-cytidine synthase</fullName>
    </alternativeName>
    <alternativeName>
        <fullName evidence="8">tRNA(Ile)-lysidine synthetase</fullName>
    </alternativeName>
</protein>
<dbReference type="Gene3D" id="3.40.50.620">
    <property type="entry name" value="HUPs"/>
    <property type="match status" value="1"/>
</dbReference>
<proteinExistence type="inferred from homology"/>
<dbReference type="PANTHER" id="PTHR43033">
    <property type="entry name" value="TRNA(ILE)-LYSIDINE SYNTHASE-RELATED"/>
    <property type="match status" value="1"/>
</dbReference>
<dbReference type="Proteomes" id="UP000662904">
    <property type="component" value="Chromosome"/>
</dbReference>
<dbReference type="GO" id="GO:0005524">
    <property type="term" value="F:ATP binding"/>
    <property type="evidence" value="ECO:0007669"/>
    <property type="project" value="UniProtKB-UniRule"/>
</dbReference>
<keyword evidence="5 8" id="KW-0547">Nucleotide-binding</keyword>
<evidence type="ECO:0000256" key="5">
    <source>
        <dbReference type="ARBA" id="ARBA00022741"/>
    </source>
</evidence>
<dbReference type="Gene3D" id="1.20.59.20">
    <property type="match status" value="1"/>
</dbReference>
<comment type="subcellular location">
    <subcellularLocation>
        <location evidence="1 8">Cytoplasm</location>
    </subcellularLocation>
</comment>
<dbReference type="Pfam" id="PF11734">
    <property type="entry name" value="TilS_C"/>
    <property type="match status" value="1"/>
</dbReference>
<comment type="similarity">
    <text evidence="8">Belongs to the tRNA(Ile)-lysidine synthase family.</text>
</comment>
<dbReference type="SUPFAM" id="SSF52402">
    <property type="entry name" value="Adenine nucleotide alpha hydrolases-like"/>
    <property type="match status" value="1"/>
</dbReference>
<dbReference type="KEGG" id="kme:H0A61_00784"/>
<dbReference type="SMART" id="SM00977">
    <property type="entry name" value="TilS_C"/>
    <property type="match status" value="1"/>
</dbReference>
<evidence type="ECO:0000256" key="4">
    <source>
        <dbReference type="ARBA" id="ARBA00022694"/>
    </source>
</evidence>
<dbReference type="NCBIfam" id="TIGR02433">
    <property type="entry name" value="lysidine_TilS_C"/>
    <property type="match status" value="1"/>
</dbReference>
<comment type="catalytic activity">
    <reaction evidence="7 8">
        <text>cytidine(34) in tRNA(Ile2) + L-lysine + ATP = lysidine(34) in tRNA(Ile2) + AMP + diphosphate + H(+)</text>
        <dbReference type="Rhea" id="RHEA:43744"/>
        <dbReference type="Rhea" id="RHEA-COMP:10625"/>
        <dbReference type="Rhea" id="RHEA-COMP:10670"/>
        <dbReference type="ChEBI" id="CHEBI:15378"/>
        <dbReference type="ChEBI" id="CHEBI:30616"/>
        <dbReference type="ChEBI" id="CHEBI:32551"/>
        <dbReference type="ChEBI" id="CHEBI:33019"/>
        <dbReference type="ChEBI" id="CHEBI:82748"/>
        <dbReference type="ChEBI" id="CHEBI:83665"/>
        <dbReference type="ChEBI" id="CHEBI:456215"/>
        <dbReference type="EC" id="6.3.4.19"/>
    </reaction>
</comment>
<dbReference type="SUPFAM" id="SSF56037">
    <property type="entry name" value="PheT/TilS domain"/>
    <property type="match status" value="1"/>
</dbReference>
<dbReference type="InterPro" id="IPR012094">
    <property type="entry name" value="tRNA_Ile_lys_synt"/>
</dbReference>
<reference evidence="10" key="1">
    <citation type="submission" date="2020-07" db="EMBL/GenBank/DDBJ databases">
        <title>Koleobacter methoxysyntrophicus gen. nov., sp. nov., a novel anaerobic bacterium isolated from deep subsurface oil field and proposal of Koleobacterales ord. nov. in the phylum Firmicutes.</title>
        <authorList>
            <person name="Sakamoto S."/>
            <person name="Tamaki H."/>
        </authorList>
    </citation>
    <scope>NUCLEOTIDE SEQUENCE</scope>
    <source>
        <strain evidence="10">NRmbB1</strain>
    </source>
</reference>
<evidence type="ECO:0000256" key="3">
    <source>
        <dbReference type="ARBA" id="ARBA00022598"/>
    </source>
</evidence>
<keyword evidence="2 8" id="KW-0963">Cytoplasm</keyword>
<dbReference type="GO" id="GO:0006400">
    <property type="term" value="P:tRNA modification"/>
    <property type="evidence" value="ECO:0007669"/>
    <property type="project" value="UniProtKB-UniRule"/>
</dbReference>
<evidence type="ECO:0000256" key="8">
    <source>
        <dbReference type="HAMAP-Rule" id="MF_01161"/>
    </source>
</evidence>
<evidence type="ECO:0000256" key="1">
    <source>
        <dbReference type="ARBA" id="ARBA00004496"/>
    </source>
</evidence>
<evidence type="ECO:0000256" key="2">
    <source>
        <dbReference type="ARBA" id="ARBA00022490"/>
    </source>
</evidence>
<dbReference type="CDD" id="cd01992">
    <property type="entry name" value="TilS_N"/>
    <property type="match status" value="1"/>
</dbReference>
<comment type="function">
    <text evidence="8">Ligates lysine onto the cytidine present at position 34 of the AUA codon-specific tRNA(Ile) that contains the anticodon CAU, in an ATP-dependent manner. Cytidine is converted to lysidine, thus changing the amino acid specificity of the tRNA from methionine to isoleucine.</text>
</comment>
<dbReference type="PANTHER" id="PTHR43033:SF1">
    <property type="entry name" value="TRNA(ILE)-LYSIDINE SYNTHASE-RELATED"/>
    <property type="match status" value="1"/>
</dbReference>
<keyword evidence="4 8" id="KW-0819">tRNA processing</keyword>
<dbReference type="AlphaFoldDB" id="A0A8A0RKP8"/>
<accession>A0A8A0RKP8</accession>